<organism evidence="8 9">
    <name type="scientific">Sorlinia euscelidii</name>
    <dbReference type="NCBI Taxonomy" id="3081148"/>
    <lineage>
        <taxon>Bacteria</taxon>
        <taxon>Pseudomonadati</taxon>
        <taxon>Pseudomonadota</taxon>
        <taxon>Alphaproteobacteria</taxon>
        <taxon>Acetobacterales</taxon>
        <taxon>Acetobacteraceae</taxon>
        <taxon>Sorlinia</taxon>
    </lineage>
</organism>
<evidence type="ECO:0000256" key="3">
    <source>
        <dbReference type="ARBA" id="ARBA00022692"/>
    </source>
</evidence>
<feature type="transmembrane region" description="Helical" evidence="6">
    <location>
        <begin position="54"/>
        <end position="75"/>
    </location>
</feature>
<proteinExistence type="predicted"/>
<dbReference type="InterPro" id="IPR032816">
    <property type="entry name" value="VTT_dom"/>
</dbReference>
<feature type="transmembrane region" description="Helical" evidence="6">
    <location>
        <begin position="108"/>
        <end position="129"/>
    </location>
</feature>
<evidence type="ECO:0000256" key="2">
    <source>
        <dbReference type="ARBA" id="ARBA00022475"/>
    </source>
</evidence>
<evidence type="ECO:0000313" key="9">
    <source>
        <dbReference type="Proteomes" id="UP001312908"/>
    </source>
</evidence>
<evidence type="ECO:0000259" key="7">
    <source>
        <dbReference type="Pfam" id="PF09335"/>
    </source>
</evidence>
<accession>A0ABU7TZN2</accession>
<dbReference type="InterPro" id="IPR051311">
    <property type="entry name" value="DedA_domain"/>
</dbReference>
<protein>
    <submittedName>
        <fullName evidence="8">DedA family protein</fullName>
    </submittedName>
</protein>
<dbReference type="Pfam" id="PF09335">
    <property type="entry name" value="VTT_dom"/>
    <property type="match status" value="1"/>
</dbReference>
<dbReference type="RefSeq" id="WP_394818949.1">
    <property type="nucleotide sequence ID" value="NZ_JAWJZY010000001.1"/>
</dbReference>
<dbReference type="PANTHER" id="PTHR42709">
    <property type="entry name" value="ALKALINE PHOSPHATASE LIKE PROTEIN"/>
    <property type="match status" value="1"/>
</dbReference>
<feature type="transmembrane region" description="Helical" evidence="6">
    <location>
        <begin position="141"/>
        <end position="161"/>
    </location>
</feature>
<keyword evidence="3 6" id="KW-0812">Transmembrane</keyword>
<sequence>MTNLLDFLEHLIREYGYGIVGCVVMLESMGLPLPAESLIIASSLYAASTHHLGIHWIALAAIIGAIMGDNFGYLIGRAVGFPLLIKHGRKIGLTPKRLLLGRYLFQRHGGIVVFFGRFVVILRLFSALLAGANHMNWRLFLVYNALGGVAWAGGYAAATYFLGKGILNLSGPFALTIGGVFLIVALIIFILLKRNEKRFMLAAMNAAQHDPHLPKDGEWAELRRQAAEKQPS</sequence>
<name>A0ABU7TZN2_9PROT</name>
<dbReference type="Proteomes" id="UP001312908">
    <property type="component" value="Unassembled WGS sequence"/>
</dbReference>
<evidence type="ECO:0000313" key="8">
    <source>
        <dbReference type="EMBL" id="MEE8657992.1"/>
    </source>
</evidence>
<gene>
    <name evidence="8" type="primary">dedA</name>
    <name evidence="8" type="ORF">DOFOFD_03050</name>
</gene>
<evidence type="ECO:0000256" key="6">
    <source>
        <dbReference type="SAM" id="Phobius"/>
    </source>
</evidence>
<keyword evidence="5 6" id="KW-0472">Membrane</keyword>
<reference evidence="8 9" key="1">
    <citation type="submission" date="2023-10" db="EMBL/GenBank/DDBJ databases">
        <title>Sorlinia euscelidii gen. nov., sp. nov., an acetic acid bacteria isolated from the gut of Euscelidius variegatus emitter.</title>
        <authorList>
            <person name="Michoud G."/>
            <person name="Marasco R."/>
            <person name="Seferji K."/>
            <person name="Gonella E."/>
            <person name="Garuglieri E."/>
            <person name="Alma A."/>
            <person name="Mapelli F."/>
            <person name="Borin S."/>
            <person name="Daffonchio D."/>
            <person name="Crotti E."/>
        </authorList>
    </citation>
    <scope>NUCLEOTIDE SEQUENCE [LARGE SCALE GENOMIC DNA]</scope>
    <source>
        <strain evidence="8 9">EV16P</strain>
    </source>
</reference>
<dbReference type="EMBL" id="JAWJZY010000001">
    <property type="protein sequence ID" value="MEE8657992.1"/>
    <property type="molecule type" value="Genomic_DNA"/>
</dbReference>
<keyword evidence="9" id="KW-1185">Reference proteome</keyword>
<feature type="transmembrane region" description="Helical" evidence="6">
    <location>
        <begin position="173"/>
        <end position="192"/>
    </location>
</feature>
<comment type="subcellular location">
    <subcellularLocation>
        <location evidence="1">Cell membrane</location>
        <topology evidence="1">Multi-pass membrane protein</topology>
    </subcellularLocation>
</comment>
<evidence type="ECO:0000256" key="5">
    <source>
        <dbReference type="ARBA" id="ARBA00023136"/>
    </source>
</evidence>
<feature type="transmembrane region" description="Helical" evidence="6">
    <location>
        <begin position="15"/>
        <end position="33"/>
    </location>
</feature>
<evidence type="ECO:0000256" key="1">
    <source>
        <dbReference type="ARBA" id="ARBA00004651"/>
    </source>
</evidence>
<keyword evidence="2" id="KW-1003">Cell membrane</keyword>
<feature type="domain" description="VTT" evidence="7">
    <location>
        <begin position="36"/>
        <end position="160"/>
    </location>
</feature>
<dbReference type="PANTHER" id="PTHR42709:SF6">
    <property type="entry name" value="UNDECAPRENYL PHOSPHATE TRANSPORTER A"/>
    <property type="match status" value="1"/>
</dbReference>
<comment type="caution">
    <text evidence="8">The sequence shown here is derived from an EMBL/GenBank/DDBJ whole genome shotgun (WGS) entry which is preliminary data.</text>
</comment>
<evidence type="ECO:0000256" key="4">
    <source>
        <dbReference type="ARBA" id="ARBA00022989"/>
    </source>
</evidence>
<keyword evidence="4 6" id="KW-1133">Transmembrane helix</keyword>